<organism evidence="2 3">
    <name type="scientific">Streptomyces himalayensis subsp. aureolus</name>
    <dbReference type="NCBI Taxonomy" id="2758039"/>
    <lineage>
        <taxon>Bacteria</taxon>
        <taxon>Bacillati</taxon>
        <taxon>Actinomycetota</taxon>
        <taxon>Actinomycetes</taxon>
        <taxon>Kitasatosporales</taxon>
        <taxon>Streptomycetaceae</taxon>
        <taxon>Streptomyces</taxon>
        <taxon>Streptomyces himalayensis</taxon>
    </lineage>
</organism>
<dbReference type="InterPro" id="IPR007278">
    <property type="entry name" value="DUF397"/>
</dbReference>
<dbReference type="Proteomes" id="UP000586976">
    <property type="component" value="Unassembled WGS sequence"/>
</dbReference>
<dbReference type="EMBL" id="JACEQY010000005">
    <property type="protein sequence ID" value="MBA4861335.1"/>
    <property type="molecule type" value="Genomic_DNA"/>
</dbReference>
<protein>
    <submittedName>
        <fullName evidence="2">DUF397 domain-containing protein</fullName>
    </submittedName>
</protein>
<dbReference type="AlphaFoldDB" id="A0A7W2CY88"/>
<gene>
    <name evidence="2" type="ORF">H1V43_08020</name>
</gene>
<keyword evidence="3" id="KW-1185">Reference proteome</keyword>
<evidence type="ECO:0000313" key="3">
    <source>
        <dbReference type="Proteomes" id="UP000586976"/>
    </source>
</evidence>
<feature type="domain" description="DUF397" evidence="1">
    <location>
        <begin position="17"/>
        <end position="33"/>
    </location>
</feature>
<name>A0A7W2CY88_9ACTN</name>
<evidence type="ECO:0000313" key="2">
    <source>
        <dbReference type="EMBL" id="MBA4861335.1"/>
    </source>
</evidence>
<dbReference type="RefSeq" id="WP_181863357.1">
    <property type="nucleotide sequence ID" value="NZ_JACEQY010000005.1"/>
</dbReference>
<reference evidence="2 3" key="1">
    <citation type="submission" date="2020-07" db="EMBL/GenBank/DDBJ databases">
        <title>Streptomyces isolated from Indian soil.</title>
        <authorList>
            <person name="Mandal S."/>
            <person name="Maiti P.K."/>
        </authorList>
    </citation>
    <scope>NUCLEOTIDE SEQUENCE [LARGE SCALE GENOMIC DNA]</scope>
    <source>
        <strain evidence="2 3">PSKA54</strain>
    </source>
</reference>
<evidence type="ECO:0000259" key="1">
    <source>
        <dbReference type="Pfam" id="PF04149"/>
    </source>
</evidence>
<comment type="caution">
    <text evidence="2">The sequence shown here is derived from an EMBL/GenBank/DDBJ whole genome shotgun (WGS) entry which is preliminary data.</text>
</comment>
<sequence>MKRAEPIIPDASVLPIWRRSSYSGANEGNCLEVSDAYVTAAWRKSTYSGGESGDCLEVNDAACPACIPVRDSKNPHGPAVVFTAPAWTSFVTAVKDSALETV</sequence>
<accession>A0A7W2CY88</accession>
<proteinExistence type="predicted"/>
<feature type="domain" description="DUF397" evidence="1">
    <location>
        <begin position="40"/>
        <end position="95"/>
    </location>
</feature>
<dbReference type="Pfam" id="PF04149">
    <property type="entry name" value="DUF397"/>
    <property type="match status" value="2"/>
</dbReference>